<accession>A0A452ZBA5</accession>
<organism evidence="1 2">
    <name type="scientific">Aegilops tauschii subsp. strangulata</name>
    <name type="common">Goatgrass</name>
    <dbReference type="NCBI Taxonomy" id="200361"/>
    <lineage>
        <taxon>Eukaryota</taxon>
        <taxon>Viridiplantae</taxon>
        <taxon>Streptophyta</taxon>
        <taxon>Embryophyta</taxon>
        <taxon>Tracheophyta</taxon>
        <taxon>Spermatophyta</taxon>
        <taxon>Magnoliopsida</taxon>
        <taxon>Liliopsida</taxon>
        <taxon>Poales</taxon>
        <taxon>Poaceae</taxon>
        <taxon>BOP clade</taxon>
        <taxon>Pooideae</taxon>
        <taxon>Triticodae</taxon>
        <taxon>Triticeae</taxon>
        <taxon>Triticinae</taxon>
        <taxon>Aegilops</taxon>
    </lineage>
</organism>
<keyword evidence="2" id="KW-1185">Reference proteome</keyword>
<reference evidence="1" key="4">
    <citation type="submission" date="2019-03" db="UniProtKB">
        <authorList>
            <consortium name="EnsemblPlants"/>
        </authorList>
    </citation>
    <scope>IDENTIFICATION</scope>
</reference>
<reference evidence="2" key="2">
    <citation type="journal article" date="2017" name="Nat. Plants">
        <title>The Aegilops tauschii genome reveals multiple impacts of transposons.</title>
        <authorList>
            <person name="Zhao G."/>
            <person name="Zou C."/>
            <person name="Li K."/>
            <person name="Wang K."/>
            <person name="Li T."/>
            <person name="Gao L."/>
            <person name="Zhang X."/>
            <person name="Wang H."/>
            <person name="Yang Z."/>
            <person name="Liu X."/>
            <person name="Jiang W."/>
            <person name="Mao L."/>
            <person name="Kong X."/>
            <person name="Jiao Y."/>
            <person name="Jia J."/>
        </authorList>
    </citation>
    <scope>NUCLEOTIDE SEQUENCE [LARGE SCALE GENOMIC DNA]</scope>
    <source>
        <strain evidence="2">cv. AL8/78</strain>
    </source>
</reference>
<dbReference type="AlphaFoldDB" id="A0A452ZBA5"/>
<dbReference type="Proteomes" id="UP000015105">
    <property type="component" value="Chromosome 1D"/>
</dbReference>
<sequence length="62" mass="7379">SRATSPVQDPFQARRPILEGTLWQPRWFVQTGTDYHLMKTELKYVATSYQVSMLRIDCYREI</sequence>
<name>A0A452ZBA5_AEGTS</name>
<reference evidence="1" key="5">
    <citation type="journal article" date="2021" name="G3 (Bethesda)">
        <title>Aegilops tauschii genome assembly Aet v5.0 features greater sequence contiguity and improved annotation.</title>
        <authorList>
            <person name="Wang L."/>
            <person name="Zhu T."/>
            <person name="Rodriguez J.C."/>
            <person name="Deal K.R."/>
            <person name="Dubcovsky J."/>
            <person name="McGuire P.E."/>
            <person name="Lux T."/>
            <person name="Spannagl M."/>
            <person name="Mayer K.F.X."/>
            <person name="Baldrich P."/>
            <person name="Meyers B.C."/>
            <person name="Huo N."/>
            <person name="Gu Y.Q."/>
            <person name="Zhou H."/>
            <person name="Devos K.M."/>
            <person name="Bennetzen J.L."/>
            <person name="Unver T."/>
            <person name="Budak H."/>
            <person name="Gulick P.J."/>
            <person name="Galiba G."/>
            <person name="Kalapos B."/>
            <person name="Nelson D.R."/>
            <person name="Li P."/>
            <person name="You F.M."/>
            <person name="Luo M.C."/>
            <person name="Dvorak J."/>
        </authorList>
    </citation>
    <scope>NUCLEOTIDE SEQUENCE [LARGE SCALE GENOMIC DNA]</scope>
    <source>
        <strain evidence="1">cv. AL8/78</strain>
    </source>
</reference>
<proteinExistence type="predicted"/>
<dbReference type="EnsemblPlants" id="AET1Gv20697300.1">
    <property type="protein sequence ID" value="AET1Gv20697300.1"/>
    <property type="gene ID" value="AET1Gv20697300"/>
</dbReference>
<protein>
    <submittedName>
        <fullName evidence="1">Uncharacterized protein</fullName>
    </submittedName>
</protein>
<reference evidence="1" key="3">
    <citation type="journal article" date="2017" name="Nature">
        <title>Genome sequence of the progenitor of the wheat D genome Aegilops tauschii.</title>
        <authorList>
            <person name="Luo M.C."/>
            <person name="Gu Y.Q."/>
            <person name="Puiu D."/>
            <person name="Wang H."/>
            <person name="Twardziok S.O."/>
            <person name="Deal K.R."/>
            <person name="Huo N."/>
            <person name="Zhu T."/>
            <person name="Wang L."/>
            <person name="Wang Y."/>
            <person name="McGuire P.E."/>
            <person name="Liu S."/>
            <person name="Long H."/>
            <person name="Ramasamy R.K."/>
            <person name="Rodriguez J.C."/>
            <person name="Van S.L."/>
            <person name="Yuan L."/>
            <person name="Wang Z."/>
            <person name="Xia Z."/>
            <person name="Xiao L."/>
            <person name="Anderson O.D."/>
            <person name="Ouyang S."/>
            <person name="Liang Y."/>
            <person name="Zimin A.V."/>
            <person name="Pertea G."/>
            <person name="Qi P."/>
            <person name="Bennetzen J.L."/>
            <person name="Dai X."/>
            <person name="Dawson M.W."/>
            <person name="Muller H.G."/>
            <person name="Kugler K."/>
            <person name="Rivarola-Duarte L."/>
            <person name="Spannagl M."/>
            <person name="Mayer K.F.X."/>
            <person name="Lu F.H."/>
            <person name="Bevan M.W."/>
            <person name="Leroy P."/>
            <person name="Li P."/>
            <person name="You F.M."/>
            <person name="Sun Q."/>
            <person name="Liu Z."/>
            <person name="Lyons E."/>
            <person name="Wicker T."/>
            <person name="Salzberg S.L."/>
            <person name="Devos K.M."/>
            <person name="Dvorak J."/>
        </authorList>
    </citation>
    <scope>NUCLEOTIDE SEQUENCE [LARGE SCALE GENOMIC DNA]</scope>
    <source>
        <strain evidence="1">cv. AL8/78</strain>
    </source>
</reference>
<dbReference type="Gramene" id="AET1Gv20697300.1">
    <property type="protein sequence ID" value="AET1Gv20697300.1"/>
    <property type="gene ID" value="AET1Gv20697300"/>
</dbReference>
<reference evidence="2" key="1">
    <citation type="journal article" date="2014" name="Science">
        <title>Ancient hybridizations among the ancestral genomes of bread wheat.</title>
        <authorList>
            <consortium name="International Wheat Genome Sequencing Consortium,"/>
            <person name="Marcussen T."/>
            <person name="Sandve S.R."/>
            <person name="Heier L."/>
            <person name="Spannagl M."/>
            <person name="Pfeifer M."/>
            <person name="Jakobsen K.S."/>
            <person name="Wulff B.B."/>
            <person name="Steuernagel B."/>
            <person name="Mayer K.F."/>
            <person name="Olsen O.A."/>
        </authorList>
    </citation>
    <scope>NUCLEOTIDE SEQUENCE [LARGE SCALE GENOMIC DNA]</scope>
    <source>
        <strain evidence="2">cv. AL8/78</strain>
    </source>
</reference>
<evidence type="ECO:0000313" key="2">
    <source>
        <dbReference type="Proteomes" id="UP000015105"/>
    </source>
</evidence>
<evidence type="ECO:0000313" key="1">
    <source>
        <dbReference type="EnsemblPlants" id="AET1Gv20697300.1"/>
    </source>
</evidence>